<dbReference type="PANTHER" id="PTHR47838:SF1">
    <property type="entry name" value="21.7 KDA CLASS VI HEAT SHOCK PROTEIN"/>
    <property type="match status" value="1"/>
</dbReference>
<evidence type="ECO:0000259" key="3">
    <source>
        <dbReference type="PROSITE" id="PS01031"/>
    </source>
</evidence>
<dbReference type="Pfam" id="PF00011">
    <property type="entry name" value="HSP20"/>
    <property type="match status" value="1"/>
</dbReference>
<dbReference type="Gene3D" id="2.60.40.790">
    <property type="match status" value="1"/>
</dbReference>
<comment type="similarity">
    <text evidence="1 2">Belongs to the small heat shock protein (HSP20) family.</text>
</comment>
<reference evidence="4 5" key="1">
    <citation type="journal article" date="2023" name="G3 (Bethesda)">
        <title>A chromosome-length genome assembly and annotation of blackberry (Rubus argutus, cv. 'Hillquist').</title>
        <authorList>
            <person name="Bruna T."/>
            <person name="Aryal R."/>
            <person name="Dudchenko O."/>
            <person name="Sargent D.J."/>
            <person name="Mead D."/>
            <person name="Buti M."/>
            <person name="Cavallini A."/>
            <person name="Hytonen T."/>
            <person name="Andres J."/>
            <person name="Pham M."/>
            <person name="Weisz D."/>
            <person name="Mascagni F."/>
            <person name="Usai G."/>
            <person name="Natali L."/>
            <person name="Bassil N."/>
            <person name="Fernandez G.E."/>
            <person name="Lomsadze A."/>
            <person name="Armour M."/>
            <person name="Olukolu B."/>
            <person name="Poorten T."/>
            <person name="Britton C."/>
            <person name="Davik J."/>
            <person name="Ashrafi H."/>
            <person name="Aiden E.L."/>
            <person name="Borodovsky M."/>
            <person name="Worthington M."/>
        </authorList>
    </citation>
    <scope>NUCLEOTIDE SEQUENCE [LARGE SCALE GENOMIC DNA]</scope>
    <source>
        <strain evidence="4">PI 553951</strain>
    </source>
</reference>
<protein>
    <recommendedName>
        <fullName evidence="3">SHSP domain-containing protein</fullName>
    </recommendedName>
</protein>
<evidence type="ECO:0000256" key="2">
    <source>
        <dbReference type="RuleBase" id="RU003616"/>
    </source>
</evidence>
<dbReference type="PROSITE" id="PS01031">
    <property type="entry name" value="SHSP"/>
    <property type="match status" value="1"/>
</dbReference>
<dbReference type="InterPro" id="IPR002068">
    <property type="entry name" value="A-crystallin/Hsp20_dom"/>
</dbReference>
<keyword evidence="5" id="KW-1185">Reference proteome</keyword>
<sequence>MTTTTHKQLEVLTDDQTPQKWCVLLREEVFKKFMSQGSPIVHKVFGGGSLFSPLLFGKFFDPSDAFPLWEFESDILLSSLRSSGQSTIDWFQTDQDYVLKAELPGEGKSNVQVYVENGKVLEISGQWKQQQQQRDQSKTNTRDWRSGHWWEYGFVRRLELPQDADWRKIEAYVTNDLLLEIKINKINNPLDSENNQNIA</sequence>
<organism evidence="4 5">
    <name type="scientific">Rubus argutus</name>
    <name type="common">Southern blackberry</name>
    <dbReference type="NCBI Taxonomy" id="59490"/>
    <lineage>
        <taxon>Eukaryota</taxon>
        <taxon>Viridiplantae</taxon>
        <taxon>Streptophyta</taxon>
        <taxon>Embryophyta</taxon>
        <taxon>Tracheophyta</taxon>
        <taxon>Spermatophyta</taxon>
        <taxon>Magnoliopsida</taxon>
        <taxon>eudicotyledons</taxon>
        <taxon>Gunneridae</taxon>
        <taxon>Pentapetalae</taxon>
        <taxon>rosids</taxon>
        <taxon>fabids</taxon>
        <taxon>Rosales</taxon>
        <taxon>Rosaceae</taxon>
        <taxon>Rosoideae</taxon>
        <taxon>Rosoideae incertae sedis</taxon>
        <taxon>Rubus</taxon>
    </lineage>
</organism>
<evidence type="ECO:0000313" key="4">
    <source>
        <dbReference type="EMBL" id="KAK9938347.1"/>
    </source>
</evidence>
<dbReference type="EMBL" id="JBEDUW010000003">
    <property type="protein sequence ID" value="KAK9938347.1"/>
    <property type="molecule type" value="Genomic_DNA"/>
</dbReference>
<gene>
    <name evidence="4" type="ORF">M0R45_015093</name>
</gene>
<dbReference type="SUPFAM" id="SSF49764">
    <property type="entry name" value="HSP20-like chaperones"/>
    <property type="match status" value="1"/>
</dbReference>
<proteinExistence type="inferred from homology"/>
<feature type="domain" description="SHSP" evidence="3">
    <location>
        <begin position="79"/>
        <end position="199"/>
    </location>
</feature>
<evidence type="ECO:0000313" key="5">
    <source>
        <dbReference type="Proteomes" id="UP001457282"/>
    </source>
</evidence>
<accession>A0AAW1XP56</accession>
<evidence type="ECO:0000256" key="1">
    <source>
        <dbReference type="PROSITE-ProRule" id="PRU00285"/>
    </source>
</evidence>
<name>A0AAW1XP56_RUBAR</name>
<dbReference type="AlphaFoldDB" id="A0AAW1XP56"/>
<comment type="caution">
    <text evidence="4">The sequence shown here is derived from an EMBL/GenBank/DDBJ whole genome shotgun (WGS) entry which is preliminary data.</text>
</comment>
<dbReference type="InterPro" id="IPR008978">
    <property type="entry name" value="HSP20-like_chaperone"/>
</dbReference>
<dbReference type="PANTHER" id="PTHR47838">
    <property type="entry name" value="21.7 KDA CLASS VI HEAT SHOCK PROTEIN"/>
    <property type="match status" value="1"/>
</dbReference>
<dbReference type="Proteomes" id="UP001457282">
    <property type="component" value="Unassembled WGS sequence"/>
</dbReference>